<dbReference type="PANTHER" id="PTHR35561:SF1">
    <property type="entry name" value="RNA 2',3'-CYCLIC PHOSPHODIESTERASE"/>
    <property type="match status" value="1"/>
</dbReference>
<accession>A0ABS5W0Y8</accession>
<evidence type="ECO:0000256" key="2">
    <source>
        <dbReference type="HAMAP-Rule" id="MF_01940"/>
    </source>
</evidence>
<dbReference type="NCBIfam" id="TIGR02258">
    <property type="entry name" value="2_5_ligase"/>
    <property type="match status" value="1"/>
</dbReference>
<dbReference type="InterPro" id="IPR009097">
    <property type="entry name" value="Cyclic_Pdiesterase"/>
</dbReference>
<dbReference type="Pfam" id="PF13563">
    <property type="entry name" value="2_5_RNA_ligase2"/>
    <property type="match status" value="1"/>
</dbReference>
<comment type="function">
    <text evidence="2">Hydrolyzes RNA 2',3'-cyclic phosphodiester to an RNA 2'-phosphomonoester.</text>
</comment>
<dbReference type="Proteomes" id="UP000811255">
    <property type="component" value="Unassembled WGS sequence"/>
</dbReference>
<feature type="short sequence motif" description="HXTX 2" evidence="2">
    <location>
        <begin position="121"/>
        <end position="124"/>
    </location>
</feature>
<dbReference type="RefSeq" id="WP_214534622.1">
    <property type="nucleotide sequence ID" value="NZ_JAHFVK010000001.1"/>
</dbReference>
<dbReference type="Gene3D" id="3.90.1140.10">
    <property type="entry name" value="Cyclic phosphodiesterase"/>
    <property type="match status" value="1"/>
</dbReference>
<sequence length="181" mass="20044">MHRLFIGIRPPESVGDLLVDAMEGIEGARWQDEANLHLTLRFIGEVGRPVANDLATALERISAAPFTVRIEGVGHFERKGRPHALWARIVPSEPLESLRQKVERAGESVGFERETRKFTPHITLARLNRTNGPIGAWLASFGDMRAEWEIGGFTLYESHLGHTGAHYEAIAEYPLVGSAVA</sequence>
<organism evidence="3 4">
    <name type="scientific">Croceibacterium selenioxidans</name>
    <dbReference type="NCBI Taxonomy" id="2838833"/>
    <lineage>
        <taxon>Bacteria</taxon>
        <taxon>Pseudomonadati</taxon>
        <taxon>Pseudomonadota</taxon>
        <taxon>Alphaproteobacteria</taxon>
        <taxon>Sphingomonadales</taxon>
        <taxon>Erythrobacteraceae</taxon>
        <taxon>Croceibacterium</taxon>
    </lineage>
</organism>
<feature type="short sequence motif" description="HXTX 1" evidence="2">
    <location>
        <begin position="37"/>
        <end position="40"/>
    </location>
</feature>
<comment type="similarity">
    <text evidence="2">Belongs to the 2H phosphoesterase superfamily. ThpR family.</text>
</comment>
<comment type="catalytic activity">
    <reaction evidence="2">
        <text>a 3'-end 2',3'-cyclophospho-ribonucleotide-RNA + H2O = a 3'-end 2'-phospho-ribonucleotide-RNA + H(+)</text>
        <dbReference type="Rhea" id="RHEA:11828"/>
        <dbReference type="Rhea" id="RHEA-COMP:10464"/>
        <dbReference type="Rhea" id="RHEA-COMP:17353"/>
        <dbReference type="ChEBI" id="CHEBI:15377"/>
        <dbReference type="ChEBI" id="CHEBI:15378"/>
        <dbReference type="ChEBI" id="CHEBI:83064"/>
        <dbReference type="ChEBI" id="CHEBI:173113"/>
        <dbReference type="EC" id="3.1.4.58"/>
    </reaction>
</comment>
<gene>
    <name evidence="3" type="primary">thpR</name>
    <name evidence="3" type="ORF">KK137_03360</name>
</gene>
<reference evidence="3 4" key="1">
    <citation type="submission" date="2021-05" db="EMBL/GenBank/DDBJ databases">
        <title>Croceibacterium sp. LX-88 genome sequence.</title>
        <authorList>
            <person name="Luo X."/>
        </authorList>
    </citation>
    <scope>NUCLEOTIDE SEQUENCE [LARGE SCALE GENOMIC DNA]</scope>
    <source>
        <strain evidence="3 4">LX-88</strain>
    </source>
</reference>
<dbReference type="EC" id="3.1.4.58" evidence="2"/>
<keyword evidence="4" id="KW-1185">Reference proteome</keyword>
<keyword evidence="1 2" id="KW-0378">Hydrolase</keyword>
<dbReference type="SUPFAM" id="SSF55144">
    <property type="entry name" value="LigT-like"/>
    <property type="match status" value="1"/>
</dbReference>
<name>A0ABS5W0Y8_9SPHN</name>
<dbReference type="InterPro" id="IPR004175">
    <property type="entry name" value="RNA_CPDase"/>
</dbReference>
<feature type="active site" description="Proton donor" evidence="2">
    <location>
        <position position="37"/>
    </location>
</feature>
<proteinExistence type="inferred from homology"/>
<feature type="active site" description="Proton acceptor" evidence="2">
    <location>
        <position position="121"/>
    </location>
</feature>
<dbReference type="PANTHER" id="PTHR35561">
    <property type="entry name" value="RNA 2',3'-CYCLIC PHOSPHODIESTERASE"/>
    <property type="match status" value="1"/>
</dbReference>
<dbReference type="HAMAP" id="MF_01940">
    <property type="entry name" value="RNA_CPDase"/>
    <property type="match status" value="1"/>
</dbReference>
<comment type="caution">
    <text evidence="3">The sequence shown here is derived from an EMBL/GenBank/DDBJ whole genome shotgun (WGS) entry which is preliminary data.</text>
</comment>
<evidence type="ECO:0000313" key="3">
    <source>
        <dbReference type="EMBL" id="MBT2133364.1"/>
    </source>
</evidence>
<evidence type="ECO:0000256" key="1">
    <source>
        <dbReference type="ARBA" id="ARBA00022801"/>
    </source>
</evidence>
<evidence type="ECO:0000313" key="4">
    <source>
        <dbReference type="Proteomes" id="UP000811255"/>
    </source>
</evidence>
<protein>
    <recommendedName>
        <fullName evidence="2">RNA 2',3'-cyclic phosphodiesterase</fullName>
        <shortName evidence="2">RNA 2',3'-CPDase</shortName>
        <ecNumber evidence="2">3.1.4.58</ecNumber>
    </recommendedName>
</protein>
<dbReference type="EMBL" id="JAHFVK010000001">
    <property type="protein sequence ID" value="MBT2133364.1"/>
    <property type="molecule type" value="Genomic_DNA"/>
</dbReference>